<evidence type="ECO:0000313" key="3">
    <source>
        <dbReference type="Proteomes" id="UP000178841"/>
    </source>
</evidence>
<organism evidence="2 3">
    <name type="scientific">Candidatus Lloydbacteria bacterium RIFCSPHIGHO2_01_FULL_41_20</name>
    <dbReference type="NCBI Taxonomy" id="1798657"/>
    <lineage>
        <taxon>Bacteria</taxon>
        <taxon>Candidatus Lloydiibacteriota</taxon>
    </lineage>
</organism>
<feature type="transmembrane region" description="Helical" evidence="1">
    <location>
        <begin position="12"/>
        <end position="34"/>
    </location>
</feature>
<proteinExistence type="predicted"/>
<gene>
    <name evidence="2" type="ORF">A2648_00200</name>
</gene>
<dbReference type="Pfam" id="PF07963">
    <property type="entry name" value="N_methyl"/>
    <property type="match status" value="1"/>
</dbReference>
<protein>
    <submittedName>
        <fullName evidence="2">Uncharacterized protein</fullName>
    </submittedName>
</protein>
<accession>A0A1G2CRL4</accession>
<dbReference type="InterPro" id="IPR012902">
    <property type="entry name" value="N_methyl_site"/>
</dbReference>
<name>A0A1G2CRL4_9BACT</name>
<keyword evidence="1" id="KW-0812">Transmembrane</keyword>
<comment type="caution">
    <text evidence="2">The sequence shown here is derived from an EMBL/GenBank/DDBJ whole genome shotgun (WGS) entry which is preliminary data.</text>
</comment>
<dbReference type="STRING" id="1798657.A2648_00200"/>
<sequence length="159" mass="17695">MERFCKKNRGFGLIEVVVGSTIISLSLIGILSVISNSLHLVDNSLRKAQAGYLMLEGGEAVRSMRDISWANINGLSTTTTYYLTFSTPTGRFATTSENTFIDGIFERSFTTADVFRNTSDDISLSGTYDAGIRKIRMNVSWWNRNATTTTTTDFYLTNI</sequence>
<dbReference type="EMBL" id="MHLH01000012">
    <property type="protein sequence ID" value="OGZ04009.1"/>
    <property type="molecule type" value="Genomic_DNA"/>
</dbReference>
<reference evidence="2 3" key="1">
    <citation type="journal article" date="2016" name="Nat. Commun.">
        <title>Thousands of microbial genomes shed light on interconnected biogeochemical processes in an aquifer system.</title>
        <authorList>
            <person name="Anantharaman K."/>
            <person name="Brown C.T."/>
            <person name="Hug L.A."/>
            <person name="Sharon I."/>
            <person name="Castelle C.J."/>
            <person name="Probst A.J."/>
            <person name="Thomas B.C."/>
            <person name="Singh A."/>
            <person name="Wilkins M.J."/>
            <person name="Karaoz U."/>
            <person name="Brodie E.L."/>
            <person name="Williams K.H."/>
            <person name="Hubbard S.S."/>
            <person name="Banfield J.F."/>
        </authorList>
    </citation>
    <scope>NUCLEOTIDE SEQUENCE [LARGE SCALE GENOMIC DNA]</scope>
</reference>
<dbReference type="Proteomes" id="UP000178841">
    <property type="component" value="Unassembled WGS sequence"/>
</dbReference>
<evidence type="ECO:0000313" key="2">
    <source>
        <dbReference type="EMBL" id="OGZ04009.1"/>
    </source>
</evidence>
<evidence type="ECO:0000256" key="1">
    <source>
        <dbReference type="SAM" id="Phobius"/>
    </source>
</evidence>
<dbReference type="AlphaFoldDB" id="A0A1G2CRL4"/>
<keyword evidence="1" id="KW-0472">Membrane</keyword>
<keyword evidence="1" id="KW-1133">Transmembrane helix</keyword>